<gene>
    <name evidence="2" type="ORF">L916_15954</name>
</gene>
<organism evidence="2">
    <name type="scientific">Phytophthora nicotianae</name>
    <name type="common">Potato buckeye rot agent</name>
    <name type="synonym">Phytophthora parasitica</name>
    <dbReference type="NCBI Taxonomy" id="4792"/>
    <lineage>
        <taxon>Eukaryota</taxon>
        <taxon>Sar</taxon>
        <taxon>Stramenopiles</taxon>
        <taxon>Oomycota</taxon>
        <taxon>Peronosporomycetes</taxon>
        <taxon>Peronosporales</taxon>
        <taxon>Peronosporaceae</taxon>
        <taxon>Phytophthora</taxon>
    </lineage>
</organism>
<reference evidence="2" key="1">
    <citation type="submission" date="2013-11" db="EMBL/GenBank/DDBJ databases">
        <title>The Genome Sequence of Phytophthora parasitica CJ05E6.</title>
        <authorList>
            <consortium name="The Broad Institute Genomics Platform"/>
            <person name="Russ C."/>
            <person name="Tyler B."/>
            <person name="Panabieres F."/>
            <person name="Shan W."/>
            <person name="Tripathy S."/>
            <person name="Grunwald N."/>
            <person name="Machado M."/>
            <person name="Johnson C.S."/>
            <person name="Arredondo F."/>
            <person name="Hong C."/>
            <person name="Coffey M."/>
            <person name="Young S.K."/>
            <person name="Zeng Q."/>
            <person name="Gargeya S."/>
            <person name="Fitzgerald M."/>
            <person name="Abouelleil A."/>
            <person name="Alvarado L."/>
            <person name="Chapman S.B."/>
            <person name="Gainer-Dewar J."/>
            <person name="Goldberg J."/>
            <person name="Griggs A."/>
            <person name="Gujja S."/>
            <person name="Hansen M."/>
            <person name="Howarth C."/>
            <person name="Imamovic A."/>
            <person name="Ireland A."/>
            <person name="Larimer J."/>
            <person name="McCowan C."/>
            <person name="Murphy C."/>
            <person name="Pearson M."/>
            <person name="Poon T.W."/>
            <person name="Priest M."/>
            <person name="Roberts A."/>
            <person name="Saif S."/>
            <person name="Shea T."/>
            <person name="Sykes S."/>
            <person name="Wortman J."/>
            <person name="Nusbaum C."/>
            <person name="Birren B."/>
        </authorList>
    </citation>
    <scope>NUCLEOTIDE SEQUENCE [LARGE SCALE GENOMIC DNA]</scope>
    <source>
        <strain evidence="2">CJ05E6</strain>
    </source>
</reference>
<dbReference type="PANTHER" id="PTHR31569">
    <property type="entry name" value="SWIM-TYPE DOMAIN-CONTAINING PROTEIN"/>
    <property type="match status" value="1"/>
</dbReference>
<feature type="compositionally biased region" description="Acidic residues" evidence="1">
    <location>
        <begin position="89"/>
        <end position="106"/>
    </location>
</feature>
<dbReference type="VEuPathDB" id="FungiDB:PPTG_23838"/>
<dbReference type="AlphaFoldDB" id="W2IAA6"/>
<accession>W2IAA6</accession>
<name>W2IAA6_PHYNI</name>
<dbReference type="VEuPathDB" id="FungiDB:PPTG_23837"/>
<evidence type="ECO:0008006" key="3">
    <source>
        <dbReference type="Google" id="ProtNLM"/>
    </source>
</evidence>
<evidence type="ECO:0000256" key="1">
    <source>
        <dbReference type="SAM" id="MobiDB-lite"/>
    </source>
</evidence>
<dbReference type="Proteomes" id="UP000053864">
    <property type="component" value="Unassembled WGS sequence"/>
</dbReference>
<sequence>MAENDVDVEAKVAPAAVADLGSGDAALGTRDDVGTTTAATSTMTEQCVDAGKKDASTSAATTVKDDAPMSVADDGNDTADPATRVSNVDEGDANVEDGDAVADSNVDEGHDENALNEDGDTASGILSVGHFRADRTDAEQERDKRKKRPESRRRRHAPDEEAGENIEDGRPSTCAWVDLTNCVSTAKMARHGVVNVKPGLLKKSFKSWEEFEQVLLLYEAKHFLHFHVRSSDTRARNNSRANATHIPERFSHSFKRVWCTHGSTQSSRGEGLRICALRYTGCKASFLVRCVEIVKQGIAAWEVQVDSDTEISTHNHETNKLIFDSYRGAKSISIPAQVRRELGLLTDMKTRTSDINRYLSKQLDIVLSLQQTRNILKQVLGSTTLARTDTILDGFADGDAGSLVVSVCASLHIISSLKLLNNFGKFRSQCITMVGT</sequence>
<dbReference type="InterPro" id="IPR052579">
    <property type="entry name" value="Zinc_finger_SWIM"/>
</dbReference>
<proteinExistence type="predicted"/>
<feature type="compositionally biased region" description="Basic and acidic residues" evidence="1">
    <location>
        <begin position="131"/>
        <end position="143"/>
    </location>
</feature>
<evidence type="ECO:0000313" key="2">
    <source>
        <dbReference type="EMBL" id="ETL31149.1"/>
    </source>
</evidence>
<dbReference type="EMBL" id="KI675091">
    <property type="protein sequence ID" value="ETL31149.1"/>
    <property type="molecule type" value="Genomic_DNA"/>
</dbReference>
<protein>
    <recommendedName>
        <fullName evidence="3">FAR1 domain-containing protein</fullName>
    </recommendedName>
</protein>
<feature type="compositionally biased region" description="Basic residues" evidence="1">
    <location>
        <begin position="144"/>
        <end position="156"/>
    </location>
</feature>
<feature type="non-terminal residue" evidence="2">
    <location>
        <position position="436"/>
    </location>
</feature>
<dbReference type="PANTHER" id="PTHR31569:SF4">
    <property type="entry name" value="SWIM-TYPE DOMAIN-CONTAINING PROTEIN"/>
    <property type="match status" value="1"/>
</dbReference>
<feature type="region of interest" description="Disordered" evidence="1">
    <location>
        <begin position="49"/>
        <end position="170"/>
    </location>
</feature>